<dbReference type="PANTHER" id="PTHR31973">
    <property type="entry name" value="POLYPROTEIN, PUTATIVE-RELATED"/>
    <property type="match status" value="1"/>
</dbReference>
<dbReference type="PANTHER" id="PTHR31973:SF195">
    <property type="entry name" value="MUDR FAMILY TRANSPOSASE"/>
    <property type="match status" value="1"/>
</dbReference>
<gene>
    <name evidence="2" type="ORF">G2W53_004506</name>
</gene>
<keyword evidence="3" id="KW-1185">Reference proteome</keyword>
<comment type="caution">
    <text evidence="2">The sequence shown here is derived from an EMBL/GenBank/DDBJ whole genome shotgun (WGS) entry which is preliminary data.</text>
</comment>
<evidence type="ECO:0000259" key="1">
    <source>
        <dbReference type="Pfam" id="PF10551"/>
    </source>
</evidence>
<sequence>MMELERPGEEKKKRQEAKAVATSASIGIFVALESHAQQEELSLSLSLISSEVKAFEEDDVNEDGLEMAQEMLNMPTGEPNDELLDDGEFDALTRNDIEDPLNGVEYEDKDFDDNNDGDADGMAHEGRHGIQPIRYFVPTEAQSQYLKKGLVFPDKKSLGEAVKIFSFKRHLNYSVTRSGGKSYEATRVKHDNGCPWRVRACLKANLGMWLITKYDGDHSCATPSMSQDHRKQKALAMHRPIPNNDSDMQFLRLFWAFKPCIDAWAHLKPWIQLDDTFLYGKYHHTLLIAMGQDGNSNIVPLAFAIVEGETQEAWAWSIRCLAIVEDEAVGWQPELGHHVYCICHVVSNFNIKFRSNPLKKLLKDAAHVFQAHVVDKTMRAIYELNDKAGRRLDQIPCEKWCRTYDEGRRYRHLATNLANCMNNVLKGVWSMPIMALVQSTFCICMRDKITKPAGDGVWHARTVQSTHVIVVSFSPYGFRLSMCSRYHFHPIAGEEYWPEVPGQRLRPNPVALRPPGRPRSTRIHNEMDWKQKGEKPKGNPAEKTMKSEIAMNVVETSSLLHCPIDTAWVQCDPLVQRGSVGSCNPRASLVQFLVEAVQGTNDTKRVASSGGQTSSMFDPLPQTIVPDSCIVPKVDVQDNMDVKRHKNALSETIFTLDHIALSRFLTGISTVGCDPTVGIPVRNLDCGSTLPCSAGQGFLNNYNDIVYEWYADSGLTDAEDTYNEVMVDSHYGYDFAMNGMSLGQRDFTQVGKPRCSRQPTLHLLQHSGICHYLSTVAGSALLYFYASQQDKVTFTV</sequence>
<evidence type="ECO:0000313" key="2">
    <source>
        <dbReference type="EMBL" id="KAF7842208.1"/>
    </source>
</evidence>
<name>A0A834XD13_9FABA</name>
<dbReference type="AlphaFoldDB" id="A0A834XD13"/>
<feature type="domain" description="MULE transposase" evidence="1">
    <location>
        <begin position="271"/>
        <end position="320"/>
    </location>
</feature>
<dbReference type="EMBL" id="JAAIUW010000002">
    <property type="protein sequence ID" value="KAF7842208.1"/>
    <property type="molecule type" value="Genomic_DNA"/>
</dbReference>
<reference evidence="2" key="1">
    <citation type="submission" date="2020-09" db="EMBL/GenBank/DDBJ databases">
        <title>Genome-Enabled Discovery of Anthraquinone Biosynthesis in Senna tora.</title>
        <authorList>
            <person name="Kang S.-H."/>
            <person name="Pandey R.P."/>
            <person name="Lee C.-M."/>
            <person name="Sim J.-S."/>
            <person name="Jeong J.-T."/>
            <person name="Choi B.-S."/>
            <person name="Jung M."/>
            <person name="Ginzburg D."/>
            <person name="Zhao K."/>
            <person name="Won S.Y."/>
            <person name="Oh T.-J."/>
            <person name="Yu Y."/>
            <person name="Kim N.-H."/>
            <person name="Lee O.R."/>
            <person name="Lee T.-H."/>
            <person name="Bashyal P."/>
            <person name="Kim T.-S."/>
            <person name="Lee W.-H."/>
            <person name="Kawkins C."/>
            <person name="Kim C.-K."/>
            <person name="Kim J.S."/>
            <person name="Ahn B.O."/>
            <person name="Rhee S.Y."/>
            <person name="Sohng J.K."/>
        </authorList>
    </citation>
    <scope>NUCLEOTIDE SEQUENCE</scope>
    <source>
        <tissue evidence="2">Leaf</tissue>
    </source>
</reference>
<dbReference type="OrthoDB" id="683469at2759"/>
<protein>
    <recommendedName>
        <fullName evidence="1">MULE transposase domain-containing protein</fullName>
    </recommendedName>
</protein>
<accession>A0A834XD13</accession>
<dbReference type="Proteomes" id="UP000634136">
    <property type="component" value="Unassembled WGS sequence"/>
</dbReference>
<dbReference type="Pfam" id="PF10551">
    <property type="entry name" value="MULE"/>
    <property type="match status" value="1"/>
</dbReference>
<organism evidence="2 3">
    <name type="scientific">Senna tora</name>
    <dbReference type="NCBI Taxonomy" id="362788"/>
    <lineage>
        <taxon>Eukaryota</taxon>
        <taxon>Viridiplantae</taxon>
        <taxon>Streptophyta</taxon>
        <taxon>Embryophyta</taxon>
        <taxon>Tracheophyta</taxon>
        <taxon>Spermatophyta</taxon>
        <taxon>Magnoliopsida</taxon>
        <taxon>eudicotyledons</taxon>
        <taxon>Gunneridae</taxon>
        <taxon>Pentapetalae</taxon>
        <taxon>rosids</taxon>
        <taxon>fabids</taxon>
        <taxon>Fabales</taxon>
        <taxon>Fabaceae</taxon>
        <taxon>Caesalpinioideae</taxon>
        <taxon>Cassia clade</taxon>
        <taxon>Senna</taxon>
    </lineage>
</organism>
<proteinExistence type="predicted"/>
<evidence type="ECO:0000313" key="3">
    <source>
        <dbReference type="Proteomes" id="UP000634136"/>
    </source>
</evidence>
<dbReference type="InterPro" id="IPR018289">
    <property type="entry name" value="MULE_transposase_dom"/>
</dbReference>